<keyword evidence="1" id="KW-1185">Reference proteome</keyword>
<organism evidence="1 2">
    <name type="scientific">Ascaris lumbricoides</name>
    <name type="common">Giant roundworm</name>
    <dbReference type="NCBI Taxonomy" id="6252"/>
    <lineage>
        <taxon>Eukaryota</taxon>
        <taxon>Metazoa</taxon>
        <taxon>Ecdysozoa</taxon>
        <taxon>Nematoda</taxon>
        <taxon>Chromadorea</taxon>
        <taxon>Rhabditida</taxon>
        <taxon>Spirurina</taxon>
        <taxon>Ascaridomorpha</taxon>
        <taxon>Ascaridoidea</taxon>
        <taxon>Ascarididae</taxon>
        <taxon>Ascaris</taxon>
    </lineage>
</organism>
<dbReference type="WBParaSite" id="ALUE_0001483801-mRNA-1">
    <property type="protein sequence ID" value="ALUE_0001483801-mRNA-1"/>
    <property type="gene ID" value="ALUE_0001483801"/>
</dbReference>
<evidence type="ECO:0000313" key="2">
    <source>
        <dbReference type="WBParaSite" id="ALUE_0001483801-mRNA-1"/>
    </source>
</evidence>
<evidence type="ECO:0000313" key="1">
    <source>
        <dbReference type="Proteomes" id="UP000036681"/>
    </source>
</evidence>
<protein>
    <submittedName>
        <fullName evidence="2">Uncharacterized protein</fullName>
    </submittedName>
</protein>
<proteinExistence type="predicted"/>
<name>A0A0M3IB19_ASCLU</name>
<dbReference type="Proteomes" id="UP000036681">
    <property type="component" value="Unplaced"/>
</dbReference>
<dbReference type="AlphaFoldDB" id="A0A0M3IB19"/>
<accession>A0A0M3IB19</accession>
<reference evidence="2" key="1">
    <citation type="submission" date="2017-02" db="UniProtKB">
        <authorList>
            <consortium name="WormBaseParasite"/>
        </authorList>
    </citation>
    <scope>IDENTIFICATION</scope>
</reference>
<sequence>MATDIRWSIVIASCQRLVEGLPLRRRLKTNEDIHDEGAGFSYELEYTKW</sequence>